<protein>
    <submittedName>
        <fullName evidence="4">Dipeptidyl-peptidase IV</fullName>
    </submittedName>
</protein>
<accession>A0A7E4V469</accession>
<dbReference type="InterPro" id="IPR050278">
    <property type="entry name" value="Serine_Prot_S9B/DPPIV"/>
</dbReference>
<feature type="domain" description="Dipeptidylpeptidase IV N-terminal" evidence="2">
    <location>
        <begin position="186"/>
        <end position="509"/>
    </location>
</feature>
<keyword evidence="3" id="KW-1185">Reference proteome</keyword>
<proteinExistence type="predicted"/>
<dbReference type="InterPro" id="IPR002469">
    <property type="entry name" value="Peptidase_S9B_N"/>
</dbReference>
<dbReference type="Pfam" id="PF00930">
    <property type="entry name" value="DPPIV_N"/>
    <property type="match status" value="1"/>
</dbReference>
<reference evidence="4" key="2">
    <citation type="submission" date="2020-10" db="UniProtKB">
        <authorList>
            <consortium name="WormBaseParasite"/>
        </authorList>
    </citation>
    <scope>IDENTIFICATION</scope>
</reference>
<dbReference type="Gene3D" id="3.40.50.1820">
    <property type="entry name" value="alpha/beta hydrolase"/>
    <property type="match status" value="1"/>
</dbReference>
<dbReference type="SUPFAM" id="SSF53474">
    <property type="entry name" value="alpha/beta-Hydrolases"/>
    <property type="match status" value="1"/>
</dbReference>
<evidence type="ECO:0000259" key="1">
    <source>
        <dbReference type="Pfam" id="PF00326"/>
    </source>
</evidence>
<dbReference type="SUPFAM" id="SSF82171">
    <property type="entry name" value="DPP6 N-terminal domain-like"/>
    <property type="match status" value="1"/>
</dbReference>
<evidence type="ECO:0000259" key="2">
    <source>
        <dbReference type="Pfam" id="PF00930"/>
    </source>
</evidence>
<evidence type="ECO:0000313" key="4">
    <source>
        <dbReference type="WBParaSite" id="Pan_g15855.t2"/>
    </source>
</evidence>
<dbReference type="WBParaSite" id="Pan_g15855.t2">
    <property type="protein sequence ID" value="Pan_g15855.t2"/>
    <property type="gene ID" value="Pan_g15855"/>
</dbReference>
<reference evidence="3" key="1">
    <citation type="journal article" date="2013" name="Genetics">
        <title>The draft genome and transcriptome of Panagrellus redivivus are shaped by the harsh demands of a free-living lifestyle.</title>
        <authorList>
            <person name="Srinivasan J."/>
            <person name="Dillman A.R."/>
            <person name="Macchietto M.G."/>
            <person name="Heikkinen L."/>
            <person name="Lakso M."/>
            <person name="Fracchia K.M."/>
            <person name="Antoshechkin I."/>
            <person name="Mortazavi A."/>
            <person name="Wong G."/>
            <person name="Sternberg P.W."/>
        </authorList>
    </citation>
    <scope>NUCLEOTIDE SEQUENCE [LARGE SCALE GENOMIC DNA]</scope>
    <source>
        <strain evidence="3">MT8872</strain>
    </source>
</reference>
<dbReference type="InterPro" id="IPR029058">
    <property type="entry name" value="AB_hydrolase_fold"/>
</dbReference>
<dbReference type="GO" id="GO:0008239">
    <property type="term" value="F:dipeptidyl-peptidase activity"/>
    <property type="evidence" value="ECO:0007669"/>
    <property type="project" value="TreeGrafter"/>
</dbReference>
<dbReference type="Pfam" id="PF00326">
    <property type="entry name" value="Peptidase_S9"/>
    <property type="match status" value="1"/>
</dbReference>
<sequence>MPTGNLDMEKVVFGVLRFFSVIKMAPNPHAGLPLDTDPADLSWNQRLRHARYFRLVVKKSFGDTMNNMQIVQLRDGGGPVLFGVGGSEPQTVISAQVPDALHSRAEAGMETDNSLDEPTVVPEVGLKPLFSMNQQADDMHAAAPSAEVQLFYERMRCHVVSGITGFSWHCDTGSLLLSSFNRVEILRNGEILPVAEWFSGAILNATLCPSDPDFTAFCSAGQLYVDCKNSQFYSTRSIANHTHGVASFVAQEELERFEGFWWNPRCSEILYEEVDESPVAQLSFDIPGRSCTEPMRYPLTGSSNPISRLRLITLDKKSANVTEKALPAGLKELFPWYEYLSRAGWVDADYCYVVILNRRQTRQALVLINKKAFGDADASPETIRREYVFVVYQEMNDAWINFQVSNLLYFLPHVGPELRFLYGSEKNGLCHLYLRTCRLTALGQSDSDTSGVQEAAVTSGNWAVIKEAPLAIDKGRSHVYFLANFHSPIVTSLCVASYHLASGTKSLTPSDLCYRQERGQFNLNINPEVGFVAWVSSAERMPECRFYRLIQTGASSLPQSVYLCRLKVQPSIMPSPGTTKDILEETEYLKSPLTDLFTVQFIEYTSDESLQTHHAAIFLPKDPPRTATGLYPVVHHVYAGPCVQLVKNSWTTAAQFLKYVSLGYAVVVIDGRGSANRGIAFEAPLKNNLGTVEVRDQMDGLMECLTREPLLDRNRIVVTGWSYGGYMSLQLLCNYPHVYRAACAGGAVSDWHLYDTCYTERYMDLPKDNPVGYKASNISKLAHKFPNEEGRLLIVHGLIDENVHFHHTEQLINALIAAGKPFEQLIFPSERHGIRQGTAVEYFHASMLSFFARALK</sequence>
<dbReference type="Proteomes" id="UP000492821">
    <property type="component" value="Unassembled WGS sequence"/>
</dbReference>
<feature type="domain" description="Peptidase S9 prolyl oligopeptidase catalytic" evidence="1">
    <location>
        <begin position="659"/>
        <end position="856"/>
    </location>
</feature>
<dbReference type="InterPro" id="IPR001375">
    <property type="entry name" value="Peptidase_S9_cat"/>
</dbReference>
<dbReference type="Gene3D" id="2.140.10.30">
    <property type="entry name" value="Dipeptidylpeptidase IV, N-terminal domain"/>
    <property type="match status" value="1"/>
</dbReference>
<dbReference type="PANTHER" id="PTHR11731:SF193">
    <property type="entry name" value="DIPEPTIDYL PEPTIDASE 9"/>
    <property type="match status" value="1"/>
</dbReference>
<dbReference type="PANTHER" id="PTHR11731">
    <property type="entry name" value="PROTEASE FAMILY S9B,C DIPEPTIDYL-PEPTIDASE IV-RELATED"/>
    <property type="match status" value="1"/>
</dbReference>
<dbReference type="GO" id="GO:0008236">
    <property type="term" value="F:serine-type peptidase activity"/>
    <property type="evidence" value="ECO:0007669"/>
    <property type="project" value="InterPro"/>
</dbReference>
<dbReference type="GO" id="GO:0006508">
    <property type="term" value="P:proteolysis"/>
    <property type="evidence" value="ECO:0007669"/>
    <property type="project" value="InterPro"/>
</dbReference>
<evidence type="ECO:0000313" key="3">
    <source>
        <dbReference type="Proteomes" id="UP000492821"/>
    </source>
</evidence>
<dbReference type="AlphaFoldDB" id="A0A7E4V469"/>
<organism evidence="3 4">
    <name type="scientific">Panagrellus redivivus</name>
    <name type="common">Microworm</name>
    <dbReference type="NCBI Taxonomy" id="6233"/>
    <lineage>
        <taxon>Eukaryota</taxon>
        <taxon>Metazoa</taxon>
        <taxon>Ecdysozoa</taxon>
        <taxon>Nematoda</taxon>
        <taxon>Chromadorea</taxon>
        <taxon>Rhabditida</taxon>
        <taxon>Tylenchina</taxon>
        <taxon>Panagrolaimomorpha</taxon>
        <taxon>Panagrolaimoidea</taxon>
        <taxon>Panagrolaimidae</taxon>
        <taxon>Panagrellus</taxon>
    </lineage>
</organism>
<name>A0A7E4V469_PANRE</name>